<dbReference type="PANTHER" id="PTHR13343:SF17">
    <property type="entry name" value="CELLULAR REPRESSOR OF E1A-STIMULATED GENES, ISOFORM A"/>
    <property type="match status" value="1"/>
</dbReference>
<dbReference type="PANTHER" id="PTHR13343">
    <property type="entry name" value="CREG1 PROTEIN"/>
    <property type="match status" value="1"/>
</dbReference>
<evidence type="ECO:0000259" key="1">
    <source>
        <dbReference type="Pfam" id="PF13883"/>
    </source>
</evidence>
<gene>
    <name evidence="2" type="ORF">OAUR00152_LOCUS31340</name>
</gene>
<dbReference type="Gene3D" id="2.30.110.10">
    <property type="entry name" value="Electron Transport, Fmn-binding Protein, Chain A"/>
    <property type="match status" value="1"/>
</dbReference>
<proteinExistence type="predicted"/>
<dbReference type="InterPro" id="IPR055343">
    <property type="entry name" value="CREG_beta-barrel"/>
</dbReference>
<dbReference type="GO" id="GO:0005615">
    <property type="term" value="C:extracellular space"/>
    <property type="evidence" value="ECO:0007669"/>
    <property type="project" value="TreeGrafter"/>
</dbReference>
<reference evidence="2" key="1">
    <citation type="submission" date="2021-01" db="EMBL/GenBank/DDBJ databases">
        <authorList>
            <person name="Corre E."/>
            <person name="Pelletier E."/>
            <person name="Niang G."/>
            <person name="Scheremetjew M."/>
            <person name="Finn R."/>
            <person name="Kale V."/>
            <person name="Holt S."/>
            <person name="Cochrane G."/>
            <person name="Meng A."/>
            <person name="Brown T."/>
            <person name="Cohen L."/>
        </authorList>
    </citation>
    <scope>NUCLEOTIDE SEQUENCE</scope>
    <source>
        <strain evidence="2">Isolate 1302-5</strain>
    </source>
</reference>
<name>A0A7S4N7I0_9STRA</name>
<feature type="domain" description="CREG-like beta-barrel" evidence="1">
    <location>
        <begin position="112"/>
        <end position="303"/>
    </location>
</feature>
<dbReference type="Pfam" id="PF13883">
    <property type="entry name" value="CREG_beta-barrel"/>
    <property type="match status" value="1"/>
</dbReference>
<organism evidence="2">
    <name type="scientific">Odontella aurita</name>
    <dbReference type="NCBI Taxonomy" id="265563"/>
    <lineage>
        <taxon>Eukaryota</taxon>
        <taxon>Sar</taxon>
        <taxon>Stramenopiles</taxon>
        <taxon>Ochrophyta</taxon>
        <taxon>Bacillariophyta</taxon>
        <taxon>Mediophyceae</taxon>
        <taxon>Biddulphiophycidae</taxon>
        <taxon>Eupodiscales</taxon>
        <taxon>Odontellaceae</taxon>
        <taxon>Odontella</taxon>
    </lineage>
</organism>
<dbReference type="AlphaFoldDB" id="A0A7S4N7I0"/>
<dbReference type="InterPro" id="IPR012349">
    <property type="entry name" value="Split_barrel_FMN-bd"/>
</dbReference>
<sequence length="320" mass="34662">MLLIAFLKGKMSVSLEQEAVLIERNVEVPSHNAYGTRSSFPKNEQLCAEGKESIRRGQAALFMTFGILLGIILSNSAAARDDGVALAALDDESLMRDMAELQLTCPDMPARPPYDEKARRARWMVHSLDWGVLSTISTRTAAFSSGTPVPFGNIYSFADGPCQKSSGVPFLFASDLDQSMIDIEEHPIVSLSLSEAELPGPILPDECVVGGQKGFGDPENPPCARLVLTGEFVKLSPLSNDDGLGAEKNEEWAFAHKALLERHPSMAKMPKDHLPFIGKINLKDIWLIDMYGGAAIIDLDEYYAASLFGRNGSDGKASAG</sequence>
<dbReference type="SUPFAM" id="SSF50475">
    <property type="entry name" value="FMN-binding split barrel"/>
    <property type="match status" value="1"/>
</dbReference>
<accession>A0A7S4N7I0</accession>
<dbReference type="GO" id="GO:0005737">
    <property type="term" value="C:cytoplasm"/>
    <property type="evidence" value="ECO:0007669"/>
    <property type="project" value="UniProtKB-ARBA"/>
</dbReference>
<evidence type="ECO:0000313" key="2">
    <source>
        <dbReference type="EMBL" id="CAE2269880.1"/>
    </source>
</evidence>
<protein>
    <recommendedName>
        <fullName evidence="1">CREG-like beta-barrel domain-containing protein</fullName>
    </recommendedName>
</protein>
<dbReference type="EMBL" id="HBKQ01045495">
    <property type="protein sequence ID" value="CAE2269880.1"/>
    <property type="molecule type" value="Transcribed_RNA"/>
</dbReference>